<comment type="caution">
    <text evidence="1">The sequence shown here is derived from an EMBL/GenBank/DDBJ whole genome shotgun (WGS) entry which is preliminary data.</text>
</comment>
<dbReference type="AlphaFoldDB" id="A0A848NB51"/>
<evidence type="ECO:0000313" key="1">
    <source>
        <dbReference type="EMBL" id="NMR35978.1"/>
    </source>
</evidence>
<protein>
    <recommendedName>
        <fullName evidence="3">Lipoprotein</fullName>
    </recommendedName>
</protein>
<dbReference type="RefSeq" id="WP_152909116.1">
    <property type="nucleotide sequence ID" value="NZ_JABCJF010000013.1"/>
</dbReference>
<dbReference type="PROSITE" id="PS51257">
    <property type="entry name" value="PROKAR_LIPOPROTEIN"/>
    <property type="match status" value="1"/>
</dbReference>
<organism evidence="1 2">
    <name type="scientific">Chryseobacterium aquaticum</name>
    <dbReference type="NCBI Taxonomy" id="452084"/>
    <lineage>
        <taxon>Bacteria</taxon>
        <taxon>Pseudomonadati</taxon>
        <taxon>Bacteroidota</taxon>
        <taxon>Flavobacteriia</taxon>
        <taxon>Flavobacteriales</taxon>
        <taxon>Weeksellaceae</taxon>
        <taxon>Chryseobacterium group</taxon>
        <taxon>Chryseobacterium</taxon>
    </lineage>
</organism>
<proteinExistence type="predicted"/>
<name>A0A848NB51_9FLAO</name>
<dbReference type="Proteomes" id="UP000548067">
    <property type="component" value="Unassembled WGS sequence"/>
</dbReference>
<reference evidence="1 2" key="1">
    <citation type="submission" date="2020-04" db="EMBL/GenBank/DDBJ databases">
        <title>Genome analysis and antimicrobial resistance characteristics of Chryseobacterium aquaticum isolated from farmed salmonids.</title>
        <authorList>
            <person name="Saticioglu I.B."/>
            <person name="Duman M."/>
            <person name="Altun S."/>
        </authorList>
    </citation>
    <scope>NUCLEOTIDE SEQUENCE [LARGE SCALE GENOMIC DNA]</scope>
    <source>
        <strain evidence="1 2">C-174</strain>
    </source>
</reference>
<dbReference type="EMBL" id="JABCJF010000013">
    <property type="protein sequence ID" value="NMR35978.1"/>
    <property type="molecule type" value="Genomic_DNA"/>
</dbReference>
<accession>A0A848NB51</accession>
<sequence>MNRFSFLFRRNNLIFVLILLVSVSCRKEKNKIPTCMEARELAKSDFENQKYVFYEYQYLNDDKSKNIDFVNILKQKNIKVIFKTKYTVSCLPDERDKLEESKICYQTQMNNSITAKFGHSFLDSARIGVQKTMISN</sequence>
<evidence type="ECO:0000313" key="2">
    <source>
        <dbReference type="Proteomes" id="UP000548067"/>
    </source>
</evidence>
<gene>
    <name evidence="1" type="ORF">HIO71_17505</name>
</gene>
<evidence type="ECO:0008006" key="3">
    <source>
        <dbReference type="Google" id="ProtNLM"/>
    </source>
</evidence>